<feature type="region of interest" description="Disordered" evidence="2">
    <location>
        <begin position="1"/>
        <end position="31"/>
    </location>
</feature>
<protein>
    <submittedName>
        <fullName evidence="3">Uncharacterized protein</fullName>
    </submittedName>
</protein>
<feature type="repeat" description="ANK" evidence="1">
    <location>
        <begin position="70"/>
        <end position="102"/>
    </location>
</feature>
<dbReference type="InterPro" id="IPR036770">
    <property type="entry name" value="Ankyrin_rpt-contain_sf"/>
</dbReference>
<evidence type="ECO:0000256" key="1">
    <source>
        <dbReference type="PROSITE-ProRule" id="PRU00023"/>
    </source>
</evidence>
<sequence>MPPGGTRNALHNTTRENGIPGEGSGLATDSPQYPALVDWRFTGRHIEQVFLTPRDAWGPSETEGGDVTPAGQTALQVGARSGSLGVVQELISHQANMSVSDKWGESEDSSGLRRLPR</sequence>
<evidence type="ECO:0000256" key="2">
    <source>
        <dbReference type="SAM" id="MobiDB-lite"/>
    </source>
</evidence>
<keyword evidence="1" id="KW-0040">ANK repeat</keyword>
<dbReference type="SUPFAM" id="SSF48403">
    <property type="entry name" value="Ankyrin repeat"/>
    <property type="match status" value="1"/>
</dbReference>
<proteinExistence type="predicted"/>
<gene>
    <name evidence="3" type="ORF">E2C01_037558</name>
</gene>
<dbReference type="Proteomes" id="UP000324222">
    <property type="component" value="Unassembled WGS sequence"/>
</dbReference>
<dbReference type="PROSITE" id="PS50088">
    <property type="entry name" value="ANK_REPEAT"/>
    <property type="match status" value="1"/>
</dbReference>
<evidence type="ECO:0000313" key="4">
    <source>
        <dbReference type="Proteomes" id="UP000324222"/>
    </source>
</evidence>
<feature type="region of interest" description="Disordered" evidence="2">
    <location>
        <begin position="96"/>
        <end position="117"/>
    </location>
</feature>
<dbReference type="InterPro" id="IPR002110">
    <property type="entry name" value="Ankyrin_rpt"/>
</dbReference>
<organism evidence="3 4">
    <name type="scientific">Portunus trituberculatus</name>
    <name type="common">Swimming crab</name>
    <name type="synonym">Neptunus trituberculatus</name>
    <dbReference type="NCBI Taxonomy" id="210409"/>
    <lineage>
        <taxon>Eukaryota</taxon>
        <taxon>Metazoa</taxon>
        <taxon>Ecdysozoa</taxon>
        <taxon>Arthropoda</taxon>
        <taxon>Crustacea</taxon>
        <taxon>Multicrustacea</taxon>
        <taxon>Malacostraca</taxon>
        <taxon>Eumalacostraca</taxon>
        <taxon>Eucarida</taxon>
        <taxon>Decapoda</taxon>
        <taxon>Pleocyemata</taxon>
        <taxon>Brachyura</taxon>
        <taxon>Eubrachyura</taxon>
        <taxon>Portunoidea</taxon>
        <taxon>Portunidae</taxon>
        <taxon>Portuninae</taxon>
        <taxon>Portunus</taxon>
    </lineage>
</organism>
<dbReference type="EMBL" id="VSRR010006036">
    <property type="protein sequence ID" value="MPC43903.1"/>
    <property type="molecule type" value="Genomic_DNA"/>
</dbReference>
<keyword evidence="4" id="KW-1185">Reference proteome</keyword>
<reference evidence="3 4" key="1">
    <citation type="submission" date="2019-05" db="EMBL/GenBank/DDBJ databases">
        <title>Another draft genome of Portunus trituberculatus and its Hox gene families provides insights of decapod evolution.</title>
        <authorList>
            <person name="Jeong J.-H."/>
            <person name="Song I."/>
            <person name="Kim S."/>
            <person name="Choi T."/>
            <person name="Kim D."/>
            <person name="Ryu S."/>
            <person name="Kim W."/>
        </authorList>
    </citation>
    <scope>NUCLEOTIDE SEQUENCE [LARGE SCALE GENOMIC DNA]</scope>
    <source>
        <tissue evidence="3">Muscle</tissue>
    </source>
</reference>
<name>A0A5B7FFM5_PORTR</name>
<dbReference type="AlphaFoldDB" id="A0A5B7FFM5"/>
<dbReference type="PROSITE" id="PS50297">
    <property type="entry name" value="ANK_REP_REGION"/>
    <property type="match status" value="1"/>
</dbReference>
<comment type="caution">
    <text evidence="3">The sequence shown here is derived from an EMBL/GenBank/DDBJ whole genome shotgun (WGS) entry which is preliminary data.</text>
</comment>
<accession>A0A5B7FFM5</accession>
<evidence type="ECO:0000313" key="3">
    <source>
        <dbReference type="EMBL" id="MPC43903.1"/>
    </source>
</evidence>